<accession>A0A6I4W855</accession>
<evidence type="ECO:0000313" key="1">
    <source>
        <dbReference type="EMBL" id="MXQ65651.1"/>
    </source>
</evidence>
<dbReference type="AlphaFoldDB" id="A0A6I4W855"/>
<comment type="caution">
    <text evidence="1">The sequence shown here is derived from an EMBL/GenBank/DDBJ whole genome shotgun (WGS) entry which is preliminary data.</text>
</comment>
<dbReference type="EMBL" id="WUTW01000002">
    <property type="protein sequence ID" value="MXQ65651.1"/>
    <property type="molecule type" value="Genomic_DNA"/>
</dbReference>
<proteinExistence type="predicted"/>
<protein>
    <submittedName>
        <fullName evidence="1">Uncharacterized protein</fullName>
    </submittedName>
</protein>
<evidence type="ECO:0000313" key="2">
    <source>
        <dbReference type="Proteomes" id="UP000431901"/>
    </source>
</evidence>
<gene>
    <name evidence="1" type="ORF">GQ466_16600</name>
</gene>
<organism evidence="1 2">
    <name type="scientific">Actinomadura rayongensis</name>
    <dbReference type="NCBI Taxonomy" id="1429076"/>
    <lineage>
        <taxon>Bacteria</taxon>
        <taxon>Bacillati</taxon>
        <taxon>Actinomycetota</taxon>
        <taxon>Actinomycetes</taxon>
        <taxon>Streptosporangiales</taxon>
        <taxon>Thermomonosporaceae</taxon>
        <taxon>Actinomadura</taxon>
    </lineage>
</organism>
<dbReference type="RefSeq" id="WP_161103719.1">
    <property type="nucleotide sequence ID" value="NZ_JBHLYI010000006.1"/>
</dbReference>
<dbReference type="OrthoDB" id="3542602at2"/>
<dbReference type="Proteomes" id="UP000431901">
    <property type="component" value="Unassembled WGS sequence"/>
</dbReference>
<sequence>MNIAKSAYDDQFQAAVSDVRRYMTRHAQQTGSAVGQSDAAWLKAKFDEFALNLLSGKGSPCPHIGRSPMAAHTAAWATHQLVCPACTDLIKPPEDPDARCDRCGNTAPQLHPGCAAHGPVLMAYRLCGSCTSAGPEVG</sequence>
<keyword evidence="2" id="KW-1185">Reference proteome</keyword>
<reference evidence="1 2" key="1">
    <citation type="submission" date="2019-12" db="EMBL/GenBank/DDBJ databases">
        <title>Nocardia macrotermitis sp. nov. and Nocardia aurantia sp. nov., isolated from the gut of the fungus growing-termite Macrotermes natalensis.</title>
        <authorList>
            <person name="Christine B."/>
            <person name="Rene B."/>
        </authorList>
    </citation>
    <scope>NUCLEOTIDE SEQUENCE [LARGE SCALE GENOMIC DNA]</scope>
    <source>
        <strain evidence="1 2">DSM 102126</strain>
    </source>
</reference>
<name>A0A6I4W855_9ACTN</name>